<dbReference type="Pfam" id="PF12937">
    <property type="entry name" value="F-box-like"/>
    <property type="match status" value="1"/>
</dbReference>
<accession>A0AAN8JMS3</accession>
<dbReference type="AlphaFoldDB" id="A0AAN8JMS3"/>
<proteinExistence type="predicted"/>
<dbReference type="InterPro" id="IPR032675">
    <property type="entry name" value="LRR_dom_sf"/>
</dbReference>
<dbReference type="PANTHER" id="PTHR16008:SF6">
    <property type="entry name" value="SI:DKEY-12E7.1"/>
    <property type="match status" value="1"/>
</dbReference>
<feature type="domain" description="F-box" evidence="1">
    <location>
        <begin position="65"/>
        <end position="111"/>
    </location>
</feature>
<dbReference type="InterPro" id="IPR036047">
    <property type="entry name" value="F-box-like_dom_sf"/>
</dbReference>
<dbReference type="GO" id="GO:0019005">
    <property type="term" value="C:SCF ubiquitin ligase complex"/>
    <property type="evidence" value="ECO:0007669"/>
    <property type="project" value="TreeGrafter"/>
</dbReference>
<name>A0AAN8JMS3_PATCE</name>
<dbReference type="EMBL" id="JAZGQO010000008">
    <property type="protein sequence ID" value="KAK6179530.1"/>
    <property type="molecule type" value="Genomic_DNA"/>
</dbReference>
<dbReference type="SUPFAM" id="SSF52047">
    <property type="entry name" value="RNI-like"/>
    <property type="match status" value="1"/>
</dbReference>
<keyword evidence="3" id="KW-1185">Reference proteome</keyword>
<evidence type="ECO:0000313" key="2">
    <source>
        <dbReference type="EMBL" id="KAK6179530.1"/>
    </source>
</evidence>
<dbReference type="Gene3D" id="3.80.10.10">
    <property type="entry name" value="Ribonuclease Inhibitor"/>
    <property type="match status" value="1"/>
</dbReference>
<organism evidence="2 3">
    <name type="scientific">Patella caerulea</name>
    <name type="common">Rayed Mediterranean limpet</name>
    <dbReference type="NCBI Taxonomy" id="87958"/>
    <lineage>
        <taxon>Eukaryota</taxon>
        <taxon>Metazoa</taxon>
        <taxon>Spiralia</taxon>
        <taxon>Lophotrochozoa</taxon>
        <taxon>Mollusca</taxon>
        <taxon>Gastropoda</taxon>
        <taxon>Patellogastropoda</taxon>
        <taxon>Patelloidea</taxon>
        <taxon>Patellidae</taxon>
        <taxon>Patella</taxon>
    </lineage>
</organism>
<protein>
    <recommendedName>
        <fullName evidence="1">F-box domain-containing protein</fullName>
    </recommendedName>
</protein>
<dbReference type="GO" id="GO:0000209">
    <property type="term" value="P:protein polyubiquitination"/>
    <property type="evidence" value="ECO:0007669"/>
    <property type="project" value="TreeGrafter"/>
</dbReference>
<reference evidence="2 3" key="1">
    <citation type="submission" date="2024-01" db="EMBL/GenBank/DDBJ databases">
        <title>The genome of the rayed Mediterranean limpet Patella caerulea (Linnaeus, 1758).</title>
        <authorList>
            <person name="Anh-Thu Weber A."/>
            <person name="Halstead-Nussloch G."/>
        </authorList>
    </citation>
    <scope>NUCLEOTIDE SEQUENCE [LARGE SCALE GENOMIC DNA]</scope>
    <source>
        <strain evidence="2">AATW-2023a</strain>
        <tissue evidence="2">Whole specimen</tissue>
    </source>
</reference>
<dbReference type="Gene3D" id="1.20.1280.50">
    <property type="match status" value="1"/>
</dbReference>
<dbReference type="InterPro" id="IPR001810">
    <property type="entry name" value="F-box_dom"/>
</dbReference>
<evidence type="ECO:0000313" key="3">
    <source>
        <dbReference type="Proteomes" id="UP001347796"/>
    </source>
</evidence>
<dbReference type="InterPro" id="IPR039588">
    <property type="entry name" value="FBXO4"/>
</dbReference>
<dbReference type="GO" id="GO:0031146">
    <property type="term" value="P:SCF-dependent proteasomal ubiquitin-dependent protein catabolic process"/>
    <property type="evidence" value="ECO:0007669"/>
    <property type="project" value="InterPro"/>
</dbReference>
<dbReference type="Proteomes" id="UP001347796">
    <property type="component" value="Unassembled WGS sequence"/>
</dbReference>
<dbReference type="PANTHER" id="PTHR16008">
    <property type="entry name" value="F-BOX ONLY PROTEIN 4"/>
    <property type="match status" value="1"/>
</dbReference>
<sequence>MEKKVKIKKAGCKPTKVRSKIKAPSPILEPGSLAGSQRHLSSSFSMFPTGEMTSTNLPTEIEDQSLYFQDLPEACKLKVFSYLENVEKGKYSSICKDWAFLMKSPRLWNHVSLSDFTLRCLCTHKCTSECYKKYKSRVFHFIQYLCQIRPVLNSLEFKLDIYNPSDKYLPQIENFLRMSQCRELNYAHLNWKETPNQPLWLEEDCLYRESDVIHRHRLRHRKFVWFFDFFTNIASNLRTLIMPFGWSETSVEHLKRLKNLHTLVLEKYFVFQGLNQALLDRVLGNLPSLKQLLLEVWTPSGAGLLFYTLSSPSLQYLDISQSRGFYLSGLNMPALKRFCVARHPWNGPVVACDKINIPCLYGVLIQGTPHLEKINDHYLDVNWKDGIYVTLEEVFKAVCACKLHKRGWAM</sequence>
<dbReference type="SUPFAM" id="SSF81383">
    <property type="entry name" value="F-box domain"/>
    <property type="match status" value="1"/>
</dbReference>
<comment type="caution">
    <text evidence="2">The sequence shown here is derived from an EMBL/GenBank/DDBJ whole genome shotgun (WGS) entry which is preliminary data.</text>
</comment>
<gene>
    <name evidence="2" type="ORF">SNE40_011863</name>
</gene>
<evidence type="ECO:0000259" key="1">
    <source>
        <dbReference type="PROSITE" id="PS50181"/>
    </source>
</evidence>
<dbReference type="PROSITE" id="PS50181">
    <property type="entry name" value="FBOX"/>
    <property type="match status" value="1"/>
</dbReference>